<dbReference type="SMR" id="A0A268P3E3"/>
<dbReference type="InterPro" id="IPR036491">
    <property type="entry name" value="YugN-like_sf"/>
</dbReference>
<dbReference type="EMBL" id="NPCC01000005">
    <property type="protein sequence ID" value="PAE90276.1"/>
    <property type="molecule type" value="Genomic_DNA"/>
</dbReference>
<gene>
    <name evidence="1" type="ORF">CHH72_04655</name>
</gene>
<dbReference type="InterPro" id="IPR014967">
    <property type="entry name" value="Uncharacterised_YugN-like"/>
</dbReference>
<sequence length="117" mass="13494">MKFPDTGLEEKEVAFSIVNHAAKSLGFIHVDQWDYERVMFDYKIVHHEGTFYLRVPAYAVKGEIPRPSTIVQIMTPILGKYYYPHGVEYEGETFPQAVIDKCNNKLALLAKTIKAEW</sequence>
<evidence type="ECO:0008006" key="3">
    <source>
        <dbReference type="Google" id="ProtNLM"/>
    </source>
</evidence>
<dbReference type="Proteomes" id="UP000216207">
    <property type="component" value="Unassembled WGS sequence"/>
</dbReference>
<comment type="caution">
    <text evidence="1">The sequence shown here is derived from an EMBL/GenBank/DDBJ whole genome shotgun (WGS) entry which is preliminary data.</text>
</comment>
<protein>
    <recommendedName>
        <fullName evidence="3">YugN-like family protein</fullName>
    </recommendedName>
</protein>
<reference evidence="1 2" key="1">
    <citation type="submission" date="2017-07" db="EMBL/GenBank/DDBJ databases">
        <title>Isolation and whole genome analysis of endospore-forming bacteria from heroin.</title>
        <authorList>
            <person name="Kalinowski J."/>
            <person name="Ahrens B."/>
            <person name="Al-Dilaimi A."/>
            <person name="Winkler A."/>
            <person name="Wibberg D."/>
            <person name="Schleenbecker U."/>
            <person name="Ruckert C."/>
            <person name="Wolfel R."/>
            <person name="Grass G."/>
        </authorList>
    </citation>
    <scope>NUCLEOTIDE SEQUENCE [LARGE SCALE GENOMIC DNA]</scope>
    <source>
        <strain evidence="1 2">7539</strain>
    </source>
</reference>
<organism evidence="1 2">
    <name type="scientific">Shouchella clausii</name>
    <name type="common">Alkalihalobacillus clausii</name>
    <dbReference type="NCBI Taxonomy" id="79880"/>
    <lineage>
        <taxon>Bacteria</taxon>
        <taxon>Bacillati</taxon>
        <taxon>Bacillota</taxon>
        <taxon>Bacilli</taxon>
        <taxon>Bacillales</taxon>
        <taxon>Bacillaceae</taxon>
        <taxon>Shouchella</taxon>
    </lineage>
</organism>
<evidence type="ECO:0000313" key="1">
    <source>
        <dbReference type="EMBL" id="PAE90276.1"/>
    </source>
</evidence>
<name>A0A268P3E3_SHOCL</name>
<proteinExistence type="predicted"/>
<dbReference type="RefSeq" id="WP_011247230.1">
    <property type="nucleotide sequence ID" value="NZ_BOQQ01000003.1"/>
</dbReference>
<dbReference type="Gene3D" id="3.30.310.100">
    <property type="entry name" value="YugN-like"/>
    <property type="match status" value="1"/>
</dbReference>
<dbReference type="SUPFAM" id="SSF160755">
    <property type="entry name" value="YugN-like"/>
    <property type="match status" value="1"/>
</dbReference>
<accession>A0A268P3E3</accession>
<dbReference type="AlphaFoldDB" id="A0A268P3E3"/>
<dbReference type="Pfam" id="PF08868">
    <property type="entry name" value="YugN"/>
    <property type="match status" value="1"/>
</dbReference>
<evidence type="ECO:0000313" key="2">
    <source>
        <dbReference type="Proteomes" id="UP000216207"/>
    </source>
</evidence>